<organism evidence="1 2">
    <name type="scientific">Angiostrongylus cantonensis</name>
    <name type="common">Rat lungworm</name>
    <dbReference type="NCBI Taxonomy" id="6313"/>
    <lineage>
        <taxon>Eukaryota</taxon>
        <taxon>Metazoa</taxon>
        <taxon>Ecdysozoa</taxon>
        <taxon>Nematoda</taxon>
        <taxon>Chromadorea</taxon>
        <taxon>Rhabditida</taxon>
        <taxon>Rhabditina</taxon>
        <taxon>Rhabditomorpha</taxon>
        <taxon>Strongyloidea</taxon>
        <taxon>Metastrongylidae</taxon>
        <taxon>Angiostrongylus</taxon>
    </lineage>
</organism>
<proteinExistence type="predicted"/>
<reference evidence="1" key="1">
    <citation type="submission" date="2012-09" db="EMBL/GenBank/DDBJ databases">
        <authorList>
            <person name="Martin A.A."/>
        </authorList>
    </citation>
    <scope>NUCLEOTIDE SEQUENCE</scope>
</reference>
<dbReference type="AlphaFoldDB" id="A0A0K0D110"/>
<evidence type="ECO:0000313" key="2">
    <source>
        <dbReference type="WBParaSite" id="ACAC_0000375501-mRNA-1"/>
    </source>
</evidence>
<evidence type="ECO:0000313" key="1">
    <source>
        <dbReference type="Proteomes" id="UP000035642"/>
    </source>
</evidence>
<keyword evidence="1" id="KW-1185">Reference proteome</keyword>
<accession>A0A0K0D110</accession>
<reference evidence="2" key="2">
    <citation type="submission" date="2017-02" db="UniProtKB">
        <authorList>
            <consortium name="WormBaseParasite"/>
        </authorList>
    </citation>
    <scope>IDENTIFICATION</scope>
</reference>
<dbReference type="WBParaSite" id="ACAC_0000375501-mRNA-1">
    <property type="protein sequence ID" value="ACAC_0000375501-mRNA-1"/>
    <property type="gene ID" value="ACAC_0000375501"/>
</dbReference>
<sequence length="83" mass="9368">LLFTLLLRSVLSLDVFCGPLDIFEQQRFGSKSVALSSQETTDLKHCLELCCSVLSESFSSFFFLKRYFLSISGTKIFHLTSSC</sequence>
<protein>
    <submittedName>
        <fullName evidence="2">Secreted protein</fullName>
    </submittedName>
</protein>
<name>A0A0K0D110_ANGCA</name>
<dbReference type="STRING" id="6313.A0A0K0D110"/>
<dbReference type="Proteomes" id="UP000035642">
    <property type="component" value="Unassembled WGS sequence"/>
</dbReference>